<keyword evidence="7" id="KW-0812">Transmembrane</keyword>
<accession>A0A6J4JD72</accession>
<dbReference type="GO" id="GO:0019646">
    <property type="term" value="P:aerobic electron transport chain"/>
    <property type="evidence" value="ECO:0007669"/>
    <property type="project" value="TreeGrafter"/>
</dbReference>
<feature type="compositionally biased region" description="Low complexity" evidence="6">
    <location>
        <begin position="430"/>
        <end position="439"/>
    </location>
</feature>
<dbReference type="AlphaFoldDB" id="A0A6J4JD72"/>
<keyword evidence="5 9" id="KW-0560">Oxidoreductase</keyword>
<evidence type="ECO:0000256" key="4">
    <source>
        <dbReference type="ARBA" id="ARBA00022827"/>
    </source>
</evidence>
<evidence type="ECO:0000313" key="9">
    <source>
        <dbReference type="EMBL" id="CAA9274286.1"/>
    </source>
</evidence>
<evidence type="ECO:0000256" key="5">
    <source>
        <dbReference type="ARBA" id="ARBA00023002"/>
    </source>
</evidence>
<evidence type="ECO:0000256" key="6">
    <source>
        <dbReference type="SAM" id="MobiDB-lite"/>
    </source>
</evidence>
<dbReference type="GO" id="GO:0003955">
    <property type="term" value="F:NAD(P)H dehydrogenase (quinone) activity"/>
    <property type="evidence" value="ECO:0007669"/>
    <property type="project" value="TreeGrafter"/>
</dbReference>
<feature type="compositionally biased region" description="Pro residues" evidence="6">
    <location>
        <begin position="440"/>
        <end position="452"/>
    </location>
</feature>
<dbReference type="InterPro" id="IPR023753">
    <property type="entry name" value="FAD/NAD-binding_dom"/>
</dbReference>
<dbReference type="InterPro" id="IPR051169">
    <property type="entry name" value="NADH-Q_oxidoreductase"/>
</dbReference>
<organism evidence="9">
    <name type="scientific">uncultured Chloroflexota bacterium</name>
    <dbReference type="NCBI Taxonomy" id="166587"/>
    <lineage>
        <taxon>Bacteria</taxon>
        <taxon>Bacillati</taxon>
        <taxon>Chloroflexota</taxon>
        <taxon>environmental samples</taxon>
    </lineage>
</organism>
<comment type="cofactor">
    <cofactor evidence="1">
        <name>FAD</name>
        <dbReference type="ChEBI" id="CHEBI:57692"/>
    </cofactor>
</comment>
<dbReference type="Gene3D" id="3.50.50.100">
    <property type="match status" value="1"/>
</dbReference>
<feature type="region of interest" description="Disordered" evidence="6">
    <location>
        <begin position="423"/>
        <end position="452"/>
    </location>
</feature>
<evidence type="ECO:0000259" key="8">
    <source>
        <dbReference type="Pfam" id="PF07992"/>
    </source>
</evidence>
<keyword evidence="7" id="KW-1133">Transmembrane helix</keyword>
<reference evidence="9" key="1">
    <citation type="submission" date="2020-02" db="EMBL/GenBank/DDBJ databases">
        <authorList>
            <person name="Meier V. D."/>
        </authorList>
    </citation>
    <scope>NUCLEOTIDE SEQUENCE</scope>
    <source>
        <strain evidence="9">AVDCRST_MAG77</strain>
    </source>
</reference>
<keyword evidence="4" id="KW-0274">FAD</keyword>
<dbReference type="PANTHER" id="PTHR42913">
    <property type="entry name" value="APOPTOSIS-INDUCING FACTOR 1"/>
    <property type="match status" value="1"/>
</dbReference>
<name>A0A6J4JD72_9CHLR</name>
<dbReference type="Pfam" id="PF07992">
    <property type="entry name" value="Pyr_redox_2"/>
    <property type="match status" value="1"/>
</dbReference>
<dbReference type="PRINTS" id="PR00411">
    <property type="entry name" value="PNDRDTASEI"/>
</dbReference>
<evidence type="ECO:0000256" key="1">
    <source>
        <dbReference type="ARBA" id="ARBA00001974"/>
    </source>
</evidence>
<dbReference type="EC" id="1.6.99.3" evidence="9"/>
<evidence type="ECO:0000256" key="3">
    <source>
        <dbReference type="ARBA" id="ARBA00022630"/>
    </source>
</evidence>
<sequence>MAVEPATPAAPQTPNVVIVGGGFAGLYAARCLARLPVRVTLVDRRNYHLFQPLLYQVATAGLSPGDIASPIRSVLRGRPNVHVVLAEVTGIELGARTVRLADGELRYDYLLIATGASHSYFGRDEWAPLAPGLKSIDDALEIRRRILLAYEAAERETDPARQRALLTFTVVGGGPTGVELAGAIAEIARLTLRHDFRWIDPAQSRVVLAEAGPRILPAFPESLSASAVRQLEGLGVEVRAGAAVTGIDEDGVDLGDERLESRTVLWAAGVAASPLARTLGVPLDRTGRVMVEPDLSLPGHPEVFVAGDLASFAHGLQRPLPGVAPVAIQMGEHVAENVRRLLAGERARSFHYVNRGNMATIGRSAAVADFGRLRLSGLPAWLAWVFVHILFLIGFANRLVVMVRWAWLYVTYQRGARLITGAEPPGRALTGPGQSGSAGPPEPPGPTGPAAA</sequence>
<evidence type="ECO:0000256" key="7">
    <source>
        <dbReference type="SAM" id="Phobius"/>
    </source>
</evidence>
<keyword evidence="3" id="KW-0285">Flavoprotein</keyword>
<protein>
    <submittedName>
        <fullName evidence="9">NADH dehydrogenase</fullName>
        <ecNumber evidence="9">1.6.99.3</ecNumber>
    </submittedName>
</protein>
<keyword evidence="7" id="KW-0472">Membrane</keyword>
<feature type="transmembrane region" description="Helical" evidence="7">
    <location>
        <begin position="381"/>
        <end position="407"/>
    </location>
</feature>
<dbReference type="SUPFAM" id="SSF51905">
    <property type="entry name" value="FAD/NAD(P)-binding domain"/>
    <property type="match status" value="1"/>
</dbReference>
<dbReference type="InterPro" id="IPR036188">
    <property type="entry name" value="FAD/NAD-bd_sf"/>
</dbReference>
<gene>
    <name evidence="9" type="ORF">AVDCRST_MAG77-3336</name>
</gene>
<dbReference type="PANTHER" id="PTHR42913:SF3">
    <property type="entry name" value="64 KDA MITOCHONDRIAL NADH DEHYDROGENASE (EUROFUNG)"/>
    <property type="match status" value="1"/>
</dbReference>
<dbReference type="PRINTS" id="PR00368">
    <property type="entry name" value="FADPNR"/>
</dbReference>
<feature type="domain" description="FAD/NAD(P)-binding" evidence="8">
    <location>
        <begin position="15"/>
        <end position="331"/>
    </location>
</feature>
<comment type="similarity">
    <text evidence="2">Belongs to the NADH dehydrogenase family.</text>
</comment>
<dbReference type="EMBL" id="CADCTC010000184">
    <property type="protein sequence ID" value="CAA9274286.1"/>
    <property type="molecule type" value="Genomic_DNA"/>
</dbReference>
<proteinExistence type="inferred from homology"/>
<evidence type="ECO:0000256" key="2">
    <source>
        <dbReference type="ARBA" id="ARBA00005272"/>
    </source>
</evidence>